<feature type="compositionally biased region" description="Polar residues" evidence="1">
    <location>
        <begin position="131"/>
        <end position="147"/>
    </location>
</feature>
<proteinExistence type="predicted"/>
<evidence type="ECO:0000256" key="1">
    <source>
        <dbReference type="SAM" id="MobiDB-lite"/>
    </source>
</evidence>
<feature type="region of interest" description="Disordered" evidence="1">
    <location>
        <begin position="131"/>
        <end position="162"/>
    </location>
</feature>
<reference evidence="2 3" key="1">
    <citation type="journal article" date="2016" name="Front. Microbiol.">
        <title>Genome and transcriptome sequences reveal the specific parasitism of the nematophagous Purpureocillium lilacinum 36-1.</title>
        <authorList>
            <person name="Xie J."/>
            <person name="Li S."/>
            <person name="Mo C."/>
            <person name="Xiao X."/>
            <person name="Peng D."/>
            <person name="Wang G."/>
            <person name="Xiao Y."/>
        </authorList>
    </citation>
    <scope>NUCLEOTIDE SEQUENCE [LARGE SCALE GENOMIC DNA]</scope>
    <source>
        <strain evidence="2 3">36-1</strain>
    </source>
</reference>
<feature type="compositionally biased region" description="Basic residues" evidence="1">
    <location>
        <begin position="152"/>
        <end position="162"/>
    </location>
</feature>
<gene>
    <name evidence="2" type="ORF">PCL_03929</name>
</gene>
<dbReference type="EMBL" id="LCWV01000001">
    <property type="protein sequence ID" value="PWI76735.1"/>
    <property type="molecule type" value="Genomic_DNA"/>
</dbReference>
<comment type="caution">
    <text evidence="2">The sequence shown here is derived from an EMBL/GenBank/DDBJ whole genome shotgun (WGS) entry which is preliminary data.</text>
</comment>
<dbReference type="AlphaFoldDB" id="A0A2U3EQF4"/>
<organism evidence="2 3">
    <name type="scientific">Purpureocillium lilacinum</name>
    <name type="common">Paecilomyces lilacinus</name>
    <dbReference type="NCBI Taxonomy" id="33203"/>
    <lineage>
        <taxon>Eukaryota</taxon>
        <taxon>Fungi</taxon>
        <taxon>Dikarya</taxon>
        <taxon>Ascomycota</taxon>
        <taxon>Pezizomycotina</taxon>
        <taxon>Sordariomycetes</taxon>
        <taxon>Hypocreomycetidae</taxon>
        <taxon>Hypocreales</taxon>
        <taxon>Ophiocordycipitaceae</taxon>
        <taxon>Purpureocillium</taxon>
    </lineage>
</organism>
<accession>A0A2U3EQF4</accession>
<protein>
    <submittedName>
        <fullName evidence="2">Uncharacterized protein</fullName>
    </submittedName>
</protein>
<name>A0A2U3EQF4_PURLI</name>
<evidence type="ECO:0000313" key="2">
    <source>
        <dbReference type="EMBL" id="PWI76735.1"/>
    </source>
</evidence>
<sequence>MRRTGDGTCSHDAIEARGRAHGVSGGAARWRWTTIQDYPTTSEWPGKSHVCLTGMKRLALGRHLTSCSVLYALPDTAAVANAKIRNDSNHPCRHLRTFPSEGLPAQLRRFQAGQSIVLALPALTSQTAAPSTGAQLWSTGDASSSSRPAFPLRRRASPRPEL</sequence>
<evidence type="ECO:0000313" key="3">
    <source>
        <dbReference type="Proteomes" id="UP000245956"/>
    </source>
</evidence>
<dbReference type="Proteomes" id="UP000245956">
    <property type="component" value="Unassembled WGS sequence"/>
</dbReference>